<dbReference type="KEGG" id="bbel:109464885"/>
<dbReference type="EC" id="3.4.16.-" evidence="8"/>
<name>A0A6P4YFI9_BRABE</name>
<organism evidence="9 11">
    <name type="scientific">Branchiostoma belcheri</name>
    <name type="common">Amphioxus</name>
    <dbReference type="NCBI Taxonomy" id="7741"/>
    <lineage>
        <taxon>Eukaryota</taxon>
        <taxon>Metazoa</taxon>
        <taxon>Chordata</taxon>
        <taxon>Cephalochordata</taxon>
        <taxon>Leptocardii</taxon>
        <taxon>Amphioxiformes</taxon>
        <taxon>Branchiostomatidae</taxon>
        <taxon>Branchiostoma</taxon>
    </lineage>
</organism>
<dbReference type="InterPro" id="IPR018202">
    <property type="entry name" value="Ser_caboxypep_ser_AS"/>
</dbReference>
<dbReference type="RefSeq" id="XP_019617542.1">
    <property type="nucleotide sequence ID" value="XM_019761983.1"/>
</dbReference>
<feature type="chain" id="PRO_5044518708" description="Carboxypeptidase" evidence="8">
    <location>
        <begin position="24"/>
        <end position="481"/>
    </location>
</feature>
<dbReference type="Gene3D" id="3.40.50.1820">
    <property type="entry name" value="alpha/beta hydrolase"/>
    <property type="match status" value="1"/>
</dbReference>
<gene>
    <name evidence="10 11" type="primary">LOC109464885</name>
</gene>
<evidence type="ECO:0000256" key="1">
    <source>
        <dbReference type="ARBA" id="ARBA00009431"/>
    </source>
</evidence>
<dbReference type="RefSeq" id="XP_019617541.1">
    <property type="nucleotide sequence ID" value="XM_019761982.1"/>
</dbReference>
<keyword evidence="5 8" id="KW-0378">Hydrolase</keyword>
<dbReference type="OrthoDB" id="443318at2759"/>
<evidence type="ECO:0000256" key="5">
    <source>
        <dbReference type="ARBA" id="ARBA00022801"/>
    </source>
</evidence>
<evidence type="ECO:0000256" key="6">
    <source>
        <dbReference type="ARBA" id="ARBA00023180"/>
    </source>
</evidence>
<dbReference type="GO" id="GO:0004185">
    <property type="term" value="F:serine-type carboxypeptidase activity"/>
    <property type="evidence" value="ECO:0007669"/>
    <property type="project" value="UniProtKB-UniRule"/>
</dbReference>
<evidence type="ECO:0000256" key="2">
    <source>
        <dbReference type="ARBA" id="ARBA00022645"/>
    </source>
</evidence>
<dbReference type="GO" id="GO:0006508">
    <property type="term" value="P:proteolysis"/>
    <property type="evidence" value="ECO:0007669"/>
    <property type="project" value="UniProtKB-KW"/>
</dbReference>
<evidence type="ECO:0000313" key="11">
    <source>
        <dbReference type="RefSeq" id="XP_019617542.1"/>
    </source>
</evidence>
<keyword evidence="4 8" id="KW-0732">Signal</keyword>
<sequence length="481" mass="54260">MMQGLRHSFVLLVAILVSQKAAGLGRSRGGPFRAMFPRVHHDIQPGQDYGDPLFLTPYLEQGMAEKARTLSEVNLPNTTVNSYSGYLTVNKTDSSNLFFWFFPALSDPENAPVLLWLEGGPGATSMYGVFTETGPFYITQDAQLMNKKVTWASAYSMLYIDNPVGTGFSFTKSDAGFATNQGEVADNLYNALLQFYQIYTDFHKNDFYITGESYAGKYVPALSYKIHMENPTAKFKINFKGMAIGDGLCDPINQYPALPAFLYNTGLCDENQAKVVSAAVTLMQKLISDMQYMEAFKTFDELLNGDVYPYPSYFYNITGGTNYFNYLRTVEPPEQEYFWKYLARPEVRKAIHVGNLTFHDGSEVEKHLLSDVMKSVAPWVATIMENYKVLIYNGQLDVIVAGPLTENFLWSLPWSGLQQYQKSDRTVWKINPSDTEVAGFVRQVGNFYQVIVKGGGHILPFDQPERAFDMIDRFVSGRGFQ</sequence>
<dbReference type="PRINTS" id="PR00724">
    <property type="entry name" value="CRBOXYPTASEC"/>
</dbReference>
<keyword evidence="2 8" id="KW-0121">Carboxypeptidase</keyword>
<evidence type="ECO:0000313" key="10">
    <source>
        <dbReference type="RefSeq" id="XP_019617541.1"/>
    </source>
</evidence>
<keyword evidence="9" id="KW-1185">Reference proteome</keyword>
<dbReference type="InterPro" id="IPR029058">
    <property type="entry name" value="AB_hydrolase_fold"/>
</dbReference>
<dbReference type="Pfam" id="PF00450">
    <property type="entry name" value="Peptidase_S10"/>
    <property type="match status" value="1"/>
</dbReference>
<dbReference type="AlphaFoldDB" id="A0A6P4YFI9"/>
<feature type="signal peptide" evidence="8">
    <location>
        <begin position="1"/>
        <end position="23"/>
    </location>
</feature>
<evidence type="ECO:0000256" key="7">
    <source>
        <dbReference type="ARBA" id="ARBA00055171"/>
    </source>
</evidence>
<comment type="function">
    <text evidence="7">May be involved in the digestion of phagocytosed particles in the lysosome, participation in an inflammatory protease cascade, and trimming of peptides for antigen presentation.</text>
</comment>
<evidence type="ECO:0000256" key="3">
    <source>
        <dbReference type="ARBA" id="ARBA00022670"/>
    </source>
</evidence>
<reference evidence="10 11" key="1">
    <citation type="submission" date="2025-04" db="UniProtKB">
        <authorList>
            <consortium name="RefSeq"/>
        </authorList>
    </citation>
    <scope>IDENTIFICATION</scope>
    <source>
        <tissue evidence="10 11">Gonad</tissue>
    </source>
</reference>
<dbReference type="Proteomes" id="UP000515135">
    <property type="component" value="Unplaced"/>
</dbReference>
<dbReference type="GeneID" id="109464885"/>
<evidence type="ECO:0000313" key="9">
    <source>
        <dbReference type="Proteomes" id="UP000515135"/>
    </source>
</evidence>
<evidence type="ECO:0000256" key="8">
    <source>
        <dbReference type="RuleBase" id="RU361156"/>
    </source>
</evidence>
<keyword evidence="6" id="KW-0325">Glycoprotein</keyword>
<comment type="similarity">
    <text evidence="1 8">Belongs to the peptidase S10 family.</text>
</comment>
<protein>
    <recommendedName>
        <fullName evidence="8">Carboxypeptidase</fullName>
        <ecNumber evidence="8">3.4.16.-</ecNumber>
    </recommendedName>
</protein>
<dbReference type="SUPFAM" id="SSF53474">
    <property type="entry name" value="alpha/beta-Hydrolases"/>
    <property type="match status" value="1"/>
</dbReference>
<accession>A0A6P4YFI9</accession>
<dbReference type="PANTHER" id="PTHR11802">
    <property type="entry name" value="SERINE PROTEASE FAMILY S10 SERINE CARBOXYPEPTIDASE"/>
    <property type="match status" value="1"/>
</dbReference>
<proteinExistence type="inferred from homology"/>
<dbReference type="PROSITE" id="PS00131">
    <property type="entry name" value="CARBOXYPEPT_SER_SER"/>
    <property type="match status" value="1"/>
</dbReference>
<evidence type="ECO:0000256" key="4">
    <source>
        <dbReference type="ARBA" id="ARBA00022729"/>
    </source>
</evidence>
<dbReference type="PANTHER" id="PTHR11802:SF472">
    <property type="entry name" value="SERINE CARBOXYPEPTIDASE CPVL-RELATED"/>
    <property type="match status" value="1"/>
</dbReference>
<dbReference type="InterPro" id="IPR001563">
    <property type="entry name" value="Peptidase_S10"/>
</dbReference>
<dbReference type="FunFam" id="3.40.50.1820:FF:000096">
    <property type="entry name" value="Carboxypeptidase vitellogenic-like"/>
    <property type="match status" value="1"/>
</dbReference>
<keyword evidence="3 8" id="KW-0645">Protease</keyword>